<dbReference type="CDD" id="cd02042">
    <property type="entry name" value="ParAB_family"/>
    <property type="match status" value="1"/>
</dbReference>
<organism evidence="1 2">
    <name type="scientific">Magnetospirillum aberrantis SpK</name>
    <dbReference type="NCBI Taxonomy" id="908842"/>
    <lineage>
        <taxon>Bacteria</taxon>
        <taxon>Pseudomonadati</taxon>
        <taxon>Pseudomonadota</taxon>
        <taxon>Alphaproteobacteria</taxon>
        <taxon>Rhodospirillales</taxon>
        <taxon>Rhodospirillaceae</taxon>
        <taxon>Magnetospirillum</taxon>
    </lineage>
</organism>
<dbReference type="AlphaFoldDB" id="A0A7C9QUA3"/>
<dbReference type="RefSeq" id="WP_163679328.1">
    <property type="nucleotide sequence ID" value="NZ_JAAIYP010000038.1"/>
</dbReference>
<dbReference type="PANTHER" id="PTHR13696:SF96">
    <property type="entry name" value="COBQ_COBB_MIND_PARA NUCLEOTIDE BINDING DOMAIN-CONTAINING PROTEIN"/>
    <property type="match status" value="1"/>
</dbReference>
<keyword evidence="2" id="KW-1185">Reference proteome</keyword>
<dbReference type="PIRSF" id="PIRSF009320">
    <property type="entry name" value="Nuc_binding_HP_1000"/>
    <property type="match status" value="1"/>
</dbReference>
<accession>A0A7C9QUA3</accession>
<dbReference type="EMBL" id="JAAIYP010000038">
    <property type="protein sequence ID" value="NFV80662.1"/>
    <property type="molecule type" value="Genomic_DNA"/>
</dbReference>
<reference evidence="1 2" key="1">
    <citation type="submission" date="2020-02" db="EMBL/GenBank/DDBJ databases">
        <authorList>
            <person name="Dziuba M."/>
            <person name="Kuznetsov B."/>
            <person name="Mardanov A."/>
            <person name="Ravin N."/>
            <person name="Grouzdev D."/>
        </authorList>
    </citation>
    <scope>NUCLEOTIDE SEQUENCE [LARGE SCALE GENOMIC DNA]</scope>
    <source>
        <strain evidence="1 2">SpK</strain>
    </source>
</reference>
<sequence length="230" mass="24422">MAVAASSSVLAPRARVVVAATGKGGAGKTTSVACLAVYWARRGLKVCLIDADPNQTLARWHARGDVLREIPLTAEYDADALLPAIEDYAARCDVVVVDCAGFTSQSMLFAVGAADMVLIPAMTDEANLFEAARTQKLVRNASALTRRAIESRVLLCRVKRCAVAQHARQELQKLGLVVLDAQLNDRVAFQEASFFGTAPSVLQPKGAASGDIDLVGKELDALLWSQGKGN</sequence>
<dbReference type="InterPro" id="IPR050678">
    <property type="entry name" value="DNA_Partitioning_ATPase"/>
</dbReference>
<evidence type="ECO:0000313" key="2">
    <source>
        <dbReference type="Proteomes" id="UP000480684"/>
    </source>
</evidence>
<name>A0A7C9QUA3_9PROT</name>
<dbReference type="Proteomes" id="UP000480684">
    <property type="component" value="Unassembled WGS sequence"/>
</dbReference>
<dbReference type="SUPFAM" id="SSF52540">
    <property type="entry name" value="P-loop containing nucleoside triphosphate hydrolases"/>
    <property type="match status" value="1"/>
</dbReference>
<dbReference type="Pfam" id="PF07015">
    <property type="entry name" value="VirC1"/>
    <property type="match status" value="1"/>
</dbReference>
<gene>
    <name evidence="1" type="ORF">G4223_11140</name>
</gene>
<comment type="caution">
    <text evidence="1">The sequence shown here is derived from an EMBL/GenBank/DDBJ whole genome shotgun (WGS) entry which is preliminary data.</text>
</comment>
<protein>
    <submittedName>
        <fullName evidence="1">ParA family protein</fullName>
    </submittedName>
</protein>
<dbReference type="InterPro" id="IPR009744">
    <property type="entry name" value="VirC1"/>
</dbReference>
<dbReference type="InterPro" id="IPR027417">
    <property type="entry name" value="P-loop_NTPase"/>
</dbReference>
<dbReference type="Gene3D" id="3.40.50.300">
    <property type="entry name" value="P-loop containing nucleotide triphosphate hydrolases"/>
    <property type="match status" value="1"/>
</dbReference>
<dbReference type="PANTHER" id="PTHR13696">
    <property type="entry name" value="P-LOOP CONTAINING NUCLEOSIDE TRIPHOSPHATE HYDROLASE"/>
    <property type="match status" value="1"/>
</dbReference>
<proteinExistence type="predicted"/>
<evidence type="ECO:0000313" key="1">
    <source>
        <dbReference type="EMBL" id="NFV80662.1"/>
    </source>
</evidence>